<dbReference type="KEGG" id="ipa:Isop_3349"/>
<keyword evidence="5" id="KW-1185">Reference proteome</keyword>
<accession>E8R609</accession>
<evidence type="ECO:0000256" key="1">
    <source>
        <dbReference type="ARBA" id="ARBA00022737"/>
    </source>
</evidence>
<dbReference type="InterPro" id="IPR006626">
    <property type="entry name" value="PbH1"/>
</dbReference>
<dbReference type="eggNOG" id="COG3420">
    <property type="taxonomic scope" value="Bacteria"/>
</dbReference>
<evidence type="ECO:0000256" key="2">
    <source>
        <dbReference type="SAM" id="MobiDB-lite"/>
    </source>
</evidence>
<dbReference type="SMART" id="SM00710">
    <property type="entry name" value="PbH1"/>
    <property type="match status" value="25"/>
</dbReference>
<reference key="1">
    <citation type="submission" date="2010-11" db="EMBL/GenBank/DDBJ databases">
        <title>The complete sequence of chromosome of Isophaera pallida ATCC 43644.</title>
        <authorList>
            <consortium name="US DOE Joint Genome Institute (JGI-PGF)"/>
            <person name="Lucas S."/>
            <person name="Copeland A."/>
            <person name="Lapidus A."/>
            <person name="Bruce D."/>
            <person name="Goodwin L."/>
            <person name="Pitluck S."/>
            <person name="Kyrpides N."/>
            <person name="Mavromatis K."/>
            <person name="Pagani I."/>
            <person name="Ivanova N."/>
            <person name="Saunders E."/>
            <person name="Brettin T."/>
            <person name="Detter J.C."/>
            <person name="Han C."/>
            <person name="Tapia R."/>
            <person name="Land M."/>
            <person name="Hauser L."/>
            <person name="Markowitz V."/>
            <person name="Cheng J.-F."/>
            <person name="Hugenholtz P."/>
            <person name="Woyke T."/>
            <person name="Wu D."/>
            <person name="Eisen J.A."/>
        </authorList>
    </citation>
    <scope>NUCLEOTIDE SEQUENCE</scope>
    <source>
        <strain>ATCC 43644</strain>
    </source>
</reference>
<dbReference type="InterPro" id="IPR051550">
    <property type="entry name" value="SCF-Subunits/Alg-Epimerases"/>
</dbReference>
<feature type="region of interest" description="Disordered" evidence="2">
    <location>
        <begin position="1657"/>
        <end position="1719"/>
    </location>
</feature>
<feature type="domain" description="Right handed beta helix" evidence="3">
    <location>
        <begin position="1269"/>
        <end position="1437"/>
    </location>
</feature>
<reference evidence="4 5" key="2">
    <citation type="journal article" date="2011" name="Stand. Genomic Sci.">
        <title>Complete genome sequence of Isosphaera pallida type strain (IS1B).</title>
        <authorList>
            <consortium name="US DOE Joint Genome Institute (JGI-PGF)"/>
            <person name="Goker M."/>
            <person name="Cleland D."/>
            <person name="Saunders E."/>
            <person name="Lapidus A."/>
            <person name="Nolan M."/>
            <person name="Lucas S."/>
            <person name="Hammon N."/>
            <person name="Deshpande S."/>
            <person name="Cheng J.F."/>
            <person name="Tapia R."/>
            <person name="Han C."/>
            <person name="Goodwin L."/>
            <person name="Pitluck S."/>
            <person name="Liolios K."/>
            <person name="Pagani I."/>
            <person name="Ivanova N."/>
            <person name="Mavromatis K."/>
            <person name="Pati A."/>
            <person name="Chen A."/>
            <person name="Palaniappan K."/>
            <person name="Land M."/>
            <person name="Hauser L."/>
            <person name="Chang Y.J."/>
            <person name="Jeffries C.D."/>
            <person name="Detter J.C."/>
            <person name="Beck B."/>
            <person name="Woyke T."/>
            <person name="Bristow J."/>
            <person name="Eisen J.A."/>
            <person name="Markowitz V."/>
            <person name="Hugenholtz P."/>
            <person name="Kyrpides N.C."/>
            <person name="Klenk H.P."/>
        </authorList>
    </citation>
    <scope>NUCLEOTIDE SEQUENCE [LARGE SCALE GENOMIC DNA]</scope>
    <source>
        <strain evidence="5">ATCC 43644 / DSM 9630 / IS1B</strain>
    </source>
</reference>
<dbReference type="InterPro" id="IPR039448">
    <property type="entry name" value="Beta_helix"/>
</dbReference>
<organism evidence="4 5">
    <name type="scientific">Isosphaera pallida (strain ATCC 43644 / DSM 9630 / IS1B)</name>
    <dbReference type="NCBI Taxonomy" id="575540"/>
    <lineage>
        <taxon>Bacteria</taxon>
        <taxon>Pseudomonadati</taxon>
        <taxon>Planctomycetota</taxon>
        <taxon>Planctomycetia</taxon>
        <taxon>Isosphaerales</taxon>
        <taxon>Isosphaeraceae</taxon>
        <taxon>Isosphaera</taxon>
    </lineage>
</organism>
<feature type="compositionally biased region" description="Low complexity" evidence="2">
    <location>
        <begin position="1693"/>
        <end position="1712"/>
    </location>
</feature>
<keyword evidence="1" id="KW-0677">Repeat</keyword>
<evidence type="ECO:0000313" key="5">
    <source>
        <dbReference type="Proteomes" id="UP000008631"/>
    </source>
</evidence>
<evidence type="ECO:0000313" key="4">
    <source>
        <dbReference type="EMBL" id="ADV63911.1"/>
    </source>
</evidence>
<feature type="domain" description="Right handed beta helix" evidence="3">
    <location>
        <begin position="162"/>
        <end position="306"/>
    </location>
</feature>
<proteinExistence type="predicted"/>
<dbReference type="PANTHER" id="PTHR22990">
    <property type="entry name" value="F-BOX ONLY PROTEIN"/>
    <property type="match status" value="1"/>
</dbReference>
<feature type="compositionally biased region" description="Polar residues" evidence="2">
    <location>
        <begin position="1665"/>
        <end position="1677"/>
    </location>
</feature>
<dbReference type="InterPro" id="IPR011050">
    <property type="entry name" value="Pectin_lyase_fold/virulence"/>
</dbReference>
<protein>
    <recommendedName>
        <fullName evidence="3">Right handed beta helix domain-containing protein</fullName>
    </recommendedName>
</protein>
<dbReference type="Gene3D" id="2.160.20.10">
    <property type="entry name" value="Single-stranded right-handed beta-helix, Pectin lyase-like"/>
    <property type="match status" value="4"/>
</dbReference>
<dbReference type="Pfam" id="PF13229">
    <property type="entry name" value="Beta_helix"/>
    <property type="match status" value="2"/>
</dbReference>
<dbReference type="EMBL" id="CP002353">
    <property type="protein sequence ID" value="ADV63911.1"/>
    <property type="molecule type" value="Genomic_DNA"/>
</dbReference>
<dbReference type="SUPFAM" id="SSF51126">
    <property type="entry name" value="Pectin lyase-like"/>
    <property type="match status" value="3"/>
</dbReference>
<gene>
    <name evidence="4" type="ordered locus">Isop_3349</name>
</gene>
<name>E8R609_ISOPI</name>
<dbReference type="Proteomes" id="UP000008631">
    <property type="component" value="Chromosome"/>
</dbReference>
<dbReference type="HOGENOM" id="CLU_240313_0_0_0"/>
<dbReference type="PANTHER" id="PTHR22990:SF15">
    <property type="entry name" value="F-BOX ONLY PROTEIN 10"/>
    <property type="match status" value="1"/>
</dbReference>
<dbReference type="InterPro" id="IPR012334">
    <property type="entry name" value="Pectin_lyas_fold"/>
</dbReference>
<dbReference type="STRING" id="575540.Isop_3349"/>
<dbReference type="InParanoid" id="E8R609"/>
<evidence type="ECO:0000259" key="3">
    <source>
        <dbReference type="Pfam" id="PF13229"/>
    </source>
</evidence>
<sequence length="1719" mass="172990">MTRIYKQILAWMLANRRACDDRARLSRRLRIDPASTNLETRVVPAVFVVDTVADFPLGDPNGIGTSLRAAMQQAALSLDPSDTILFNIPGPAGQERLIALDPVLGPLPTIARPLVIDGYSQLGSSVNTAEFGTNATLAIRIDGTLVGNEGLLIDGYLRVVNGTVIRGLSITGFDTGILITQASGVTLEGNFVGVDTTGIGPGVGNNVGVRVELASSSILIGGNLAARNLIAGNQRGLVLNNSNAIIQNNTIARNAGDGVTVSSFSPVSVENNTIRENTGFGVTSHSGRAPNVLGNVISQNALGGIGFGLGNPVGPPAPVFMQAFHDEPGFARLEGRIEGYNPGTIITIELFRDNVSLIPQGDTPLPRLTIPIPLNGVGTFSVPVPTTSLIDTFTATATWIDESGQGTSVFVPVTSMLNLVVTNTNDAGFGSLRRALDNAAFYFSTNLATITFAIPGTGVQTIRPLTPLPPIRSPIVLDGYSQLGSSVNTAEFGTNATLAIRIDGTLVGNEGLLIDGDLGEVNGTVIRGLSITGFDTGILITQASGVTLQGNFLGVDPSGISPGGENNVGLRVESSSNIQIGGDRAARNLIAGNITFGAFLNEVSNLRIQGNLIGTNAAGTAAIPNGVTGLQILGGSNHLIGGGDPGQGNLIAGNGGEGVLAQGVDGLGVQGNRIGTNAAGTAALGNGGSGVFVGVNPLNQVASQNVTIGGSSPGAGNVVSGNLGEGISVQGVNGVVIQGNRIGTDAMGTAAIPNRFAGIAVGRDSSLLTPSSNIVIGGPDPNAGNVISGNFSNIVLLAVNGVTIQGNRIGTNAAGTIALDNRGFGVFVGDDSPSQPRVFSTNVTIGGATPNAGNVISGNPLAGVHLSGVIGATLQGNRIGTNAEGTATLSNGEGVLVTNSSSNIVIGGAASGAGNLISGNAGAGIRLGVVNQVAVQGNRIGVGLNGTTALPNGGDGVNVEPGATPLTIGGVSAAASNVIAFNGGFGVKTQLETGAPAPSVLGNAIFDNQAGGIGFDPLGAGAPPVAPVFTDFQFDAQGGVTLRGRVAGDPGGLARVEFFQENRTFTPQQAQGRFFLEALEIPLDAQGVGVFEVRRLAATFSELFTATTTTPTQGTSIFTPIRAELLFQVVNTNDGGLGSLRRAIENANLFPDENVIDFDLSADPIQTIRLETPLPRLTTPLTIDGLSAPGAQAGSLGTGSLALPNIRVVVDGSNLSPSGSTGPDDGFVIEARVRLTGLAIVGFPGAGVRIAANADDAQLTNLFVGVDAQGVTAFGNRRSGVVIEGGTGHRLSDSLIAGNRGDGVVILGGSGIVIEGSRIGTSLSGRTSLPNLGNGVAIRGGLNHRVVNALLSGNDLNGIVLEGVDVSGVQVEASRIGTDFSGASALGNGLDGVAILNSPNNLILETLISGNGRLDEGAGVVVRGATALGNRIVLNTIGLDGSAQQALGNSAHGVFVGDGATGTLIQRNVIAGNGGLVPGVGIYLSSRDAQGNASADVPSQGNVIADNRIGVDGTGTRAIGGSQVGVVIDDLPNNLVRSNVISGHAIAGLLIAGARATGNTIVGNTIGLDAARQNPVPNGSRLNGRLVGEGIAINQSVGNVIGGSGGDANVIGGNLRYGIALLGLELNANRLASNILGAPVINGTGPDDDVALIPLIAQPTPTNPMPSRSVSPGTPQPGTRPRLGQRPRPHATPRPILNSPRPSRRPPGWRLGSKGSGRS</sequence>